<evidence type="ECO:0000256" key="1">
    <source>
        <dbReference type="SAM" id="Phobius"/>
    </source>
</evidence>
<feature type="transmembrane region" description="Helical" evidence="1">
    <location>
        <begin position="167"/>
        <end position="187"/>
    </location>
</feature>
<evidence type="ECO:0000259" key="2">
    <source>
        <dbReference type="Pfam" id="PF20152"/>
    </source>
</evidence>
<proteinExistence type="predicted"/>
<protein>
    <recommendedName>
        <fullName evidence="2">DUF6534 domain-containing protein</fullName>
    </recommendedName>
</protein>
<feature type="transmembrane region" description="Helical" evidence="1">
    <location>
        <begin position="233"/>
        <end position="254"/>
    </location>
</feature>
<evidence type="ECO:0000313" key="4">
    <source>
        <dbReference type="Proteomes" id="UP000054007"/>
    </source>
</evidence>
<dbReference type="AlphaFoldDB" id="A0A0D7BFQ9"/>
<feature type="transmembrane region" description="Helical" evidence="1">
    <location>
        <begin position="15"/>
        <end position="40"/>
    </location>
</feature>
<evidence type="ECO:0000313" key="3">
    <source>
        <dbReference type="EMBL" id="KIY69055.1"/>
    </source>
</evidence>
<reference evidence="3 4" key="1">
    <citation type="journal article" date="2015" name="Fungal Genet. Biol.">
        <title>Evolution of novel wood decay mechanisms in Agaricales revealed by the genome sequences of Fistulina hepatica and Cylindrobasidium torrendii.</title>
        <authorList>
            <person name="Floudas D."/>
            <person name="Held B.W."/>
            <person name="Riley R."/>
            <person name="Nagy L.G."/>
            <person name="Koehler G."/>
            <person name="Ransdell A.S."/>
            <person name="Younus H."/>
            <person name="Chow J."/>
            <person name="Chiniquy J."/>
            <person name="Lipzen A."/>
            <person name="Tritt A."/>
            <person name="Sun H."/>
            <person name="Haridas S."/>
            <person name="LaButti K."/>
            <person name="Ohm R.A."/>
            <person name="Kues U."/>
            <person name="Blanchette R.A."/>
            <person name="Grigoriev I.V."/>
            <person name="Minto R.E."/>
            <person name="Hibbett D.S."/>
        </authorList>
    </citation>
    <scope>NUCLEOTIDE SEQUENCE [LARGE SCALE GENOMIC DNA]</scope>
    <source>
        <strain evidence="3 4">FP15055 ss-10</strain>
    </source>
</reference>
<keyword evidence="1" id="KW-1133">Transmembrane helix</keyword>
<organism evidence="3 4">
    <name type="scientific">Cylindrobasidium torrendii FP15055 ss-10</name>
    <dbReference type="NCBI Taxonomy" id="1314674"/>
    <lineage>
        <taxon>Eukaryota</taxon>
        <taxon>Fungi</taxon>
        <taxon>Dikarya</taxon>
        <taxon>Basidiomycota</taxon>
        <taxon>Agaricomycotina</taxon>
        <taxon>Agaricomycetes</taxon>
        <taxon>Agaricomycetidae</taxon>
        <taxon>Agaricales</taxon>
        <taxon>Marasmiineae</taxon>
        <taxon>Physalacriaceae</taxon>
        <taxon>Cylindrobasidium</taxon>
    </lineage>
</organism>
<feature type="domain" description="DUF6534" evidence="2">
    <location>
        <begin position="172"/>
        <end position="258"/>
    </location>
</feature>
<feature type="transmembrane region" description="Helical" evidence="1">
    <location>
        <begin position="208"/>
        <end position="227"/>
    </location>
</feature>
<dbReference type="EMBL" id="KN880491">
    <property type="protein sequence ID" value="KIY69055.1"/>
    <property type="molecule type" value="Genomic_DNA"/>
</dbReference>
<feature type="transmembrane region" description="Helical" evidence="1">
    <location>
        <begin position="52"/>
        <end position="73"/>
    </location>
</feature>
<accession>A0A0D7BFQ9</accession>
<dbReference type="InterPro" id="IPR045339">
    <property type="entry name" value="DUF6534"/>
</dbReference>
<keyword evidence="4" id="KW-1185">Reference proteome</keyword>
<name>A0A0D7BFQ9_9AGAR</name>
<feature type="transmembrane region" description="Helical" evidence="1">
    <location>
        <begin position="125"/>
        <end position="147"/>
    </location>
</feature>
<dbReference type="PANTHER" id="PTHR40465">
    <property type="entry name" value="CHROMOSOME 1, WHOLE GENOME SHOTGUN SEQUENCE"/>
    <property type="match status" value="1"/>
</dbReference>
<feature type="transmembrane region" description="Helical" evidence="1">
    <location>
        <begin position="93"/>
        <end position="113"/>
    </location>
</feature>
<gene>
    <name evidence="3" type="ORF">CYLTODRAFT_489277</name>
</gene>
<keyword evidence="1" id="KW-0812">Transmembrane</keyword>
<sequence>MPPLSLADPTIDNTVGAVFLGILGACILFGITTLQAYIYFQRYPEDGRLNKLAVSVLWLLDTFHLVLLIQAMYTCIVTHFGDRSKFLYVSWAMKLQVAVVVVIILLVQCMYTVRIWILGGYHHSNVLRALVVFAITGGFGIGTVFAYEMYQQTTFEGLSSISWALDASLAYSTFIDFVLSFSMCYYLRKSKTCHTNLNSRIWTVMQHSLSSGLITSTCSLSALFTYVLLPNTLVFVAIEFLLTRLYVGSFLALLNAREPRKIEGAASVLEATVRVDSVVFRPMASDASVNTARPRPDSDVTIRAKEEKFTPIPVRNTRGRSFR</sequence>
<dbReference type="PANTHER" id="PTHR40465:SF1">
    <property type="entry name" value="DUF6534 DOMAIN-CONTAINING PROTEIN"/>
    <property type="match status" value="1"/>
</dbReference>
<keyword evidence="1" id="KW-0472">Membrane</keyword>
<dbReference type="Proteomes" id="UP000054007">
    <property type="component" value="Unassembled WGS sequence"/>
</dbReference>
<dbReference type="Pfam" id="PF20152">
    <property type="entry name" value="DUF6534"/>
    <property type="match status" value="1"/>
</dbReference>
<dbReference type="OrthoDB" id="2798516at2759"/>